<feature type="transmembrane region" description="Helical" evidence="1">
    <location>
        <begin position="145"/>
        <end position="168"/>
    </location>
</feature>
<evidence type="ECO:0000313" key="2">
    <source>
        <dbReference type="EMBL" id="KIJ28479.1"/>
    </source>
</evidence>
<dbReference type="HOGENOM" id="CLU_034489_0_0_1"/>
<keyword evidence="3" id="KW-1185">Reference proteome</keyword>
<keyword evidence="1" id="KW-0472">Membrane</keyword>
<feature type="transmembrane region" description="Helical" evidence="1">
    <location>
        <begin position="271"/>
        <end position="290"/>
    </location>
</feature>
<dbReference type="AlphaFoldDB" id="A0A0C9U2U8"/>
<sequence>MIIGADVVQHALGQLAGGYLNPVCFSFGWVAYSFNTIGVAVGDNRLLPLSDSPSIVINGKTGFVRENRSWVLGRLVRDFEYWMPKEVDKEVNAVLEEVHKKDTEDARKSSDYNQEPVPKCLCAGLCISVFRTSESMRPGIPIYDWVFYSGIVVSIIQLGVSVIPFILYSDFSTFMITGAGLILAMIHGALPQWKAEKWHCRRQKKTAILTTRNGAQHAIAIIGSDKHAFDLEDLASADVTGFMSTRIGSTILTILWFGLLVTVAGMKQNPWFLMAVGGIGMIQNIIVASASRRPGAHGIHLEYERCVARPKVMKALMDLEELYPHMGASLLDTFFPGKLFPKEKEYWDKAEKIAEAKDKAEKDFNKLIDGKTLVSGAMPSPASQGNPILVYSGSPV</sequence>
<gene>
    <name evidence="2" type="ORF">M422DRAFT_54610</name>
</gene>
<keyword evidence="1" id="KW-0812">Transmembrane</keyword>
<keyword evidence="1" id="KW-1133">Transmembrane helix</keyword>
<dbReference type="EMBL" id="KN837305">
    <property type="protein sequence ID" value="KIJ28479.1"/>
    <property type="molecule type" value="Genomic_DNA"/>
</dbReference>
<dbReference type="OrthoDB" id="1937642at2759"/>
<protein>
    <submittedName>
        <fullName evidence="2">Unplaced genomic scaffold SPHSTscaffold_230, whole genome shotgun sequence</fullName>
    </submittedName>
</protein>
<feature type="transmembrane region" description="Helical" evidence="1">
    <location>
        <begin position="174"/>
        <end position="193"/>
    </location>
</feature>
<accession>A0A0C9U2U8</accession>
<evidence type="ECO:0000256" key="1">
    <source>
        <dbReference type="SAM" id="Phobius"/>
    </source>
</evidence>
<proteinExistence type="predicted"/>
<reference evidence="2 3" key="1">
    <citation type="submission" date="2014-06" db="EMBL/GenBank/DDBJ databases">
        <title>Evolutionary Origins and Diversification of the Mycorrhizal Mutualists.</title>
        <authorList>
            <consortium name="DOE Joint Genome Institute"/>
            <consortium name="Mycorrhizal Genomics Consortium"/>
            <person name="Kohler A."/>
            <person name="Kuo A."/>
            <person name="Nagy L.G."/>
            <person name="Floudas D."/>
            <person name="Copeland A."/>
            <person name="Barry K.W."/>
            <person name="Cichocki N."/>
            <person name="Veneault-Fourrey C."/>
            <person name="LaButti K."/>
            <person name="Lindquist E.A."/>
            <person name="Lipzen A."/>
            <person name="Lundell T."/>
            <person name="Morin E."/>
            <person name="Murat C."/>
            <person name="Riley R."/>
            <person name="Ohm R."/>
            <person name="Sun H."/>
            <person name="Tunlid A."/>
            <person name="Henrissat B."/>
            <person name="Grigoriev I.V."/>
            <person name="Hibbett D.S."/>
            <person name="Martin F."/>
        </authorList>
    </citation>
    <scope>NUCLEOTIDE SEQUENCE [LARGE SCALE GENOMIC DNA]</scope>
    <source>
        <strain evidence="2 3">SS14</strain>
    </source>
</reference>
<name>A0A0C9U2U8_SPHS4</name>
<dbReference type="Proteomes" id="UP000054279">
    <property type="component" value="Unassembled WGS sequence"/>
</dbReference>
<evidence type="ECO:0000313" key="3">
    <source>
        <dbReference type="Proteomes" id="UP000054279"/>
    </source>
</evidence>
<feature type="transmembrane region" description="Helical" evidence="1">
    <location>
        <begin position="247"/>
        <end position="265"/>
    </location>
</feature>
<organism evidence="2 3">
    <name type="scientific">Sphaerobolus stellatus (strain SS14)</name>
    <dbReference type="NCBI Taxonomy" id="990650"/>
    <lineage>
        <taxon>Eukaryota</taxon>
        <taxon>Fungi</taxon>
        <taxon>Dikarya</taxon>
        <taxon>Basidiomycota</taxon>
        <taxon>Agaricomycotina</taxon>
        <taxon>Agaricomycetes</taxon>
        <taxon>Phallomycetidae</taxon>
        <taxon>Geastrales</taxon>
        <taxon>Sphaerobolaceae</taxon>
        <taxon>Sphaerobolus</taxon>
    </lineage>
</organism>